<dbReference type="Proteomes" id="UP001607302">
    <property type="component" value="Unassembled WGS sequence"/>
</dbReference>
<comment type="caution">
    <text evidence="2">The sequence shown here is derived from an EMBL/GenBank/DDBJ whole genome shotgun (WGS) entry which is preliminary data.</text>
</comment>
<feature type="region of interest" description="Disordered" evidence="1">
    <location>
        <begin position="41"/>
        <end position="61"/>
    </location>
</feature>
<protein>
    <submittedName>
        <fullName evidence="2">Uncharacterized protein</fullName>
    </submittedName>
</protein>
<evidence type="ECO:0000313" key="2">
    <source>
        <dbReference type="EMBL" id="KAL2716675.1"/>
    </source>
</evidence>
<dbReference type="AlphaFoldDB" id="A0ABD2AAE1"/>
<gene>
    <name evidence="2" type="ORF">V1478_014351</name>
</gene>
<keyword evidence="3" id="KW-1185">Reference proteome</keyword>
<sequence length="131" mass="14699">RLALNYHPRTTTTMRMESVSHGGHSIDIDRNALIASLVPASPGPMSAAGNNDDVRRRKRGLSRNRYRKKYRALRWTKRMYVISSARLAVSKVPSKQSKALGTKQARNVGLCDRPQDLARNRFALAHCDNGL</sequence>
<evidence type="ECO:0000256" key="1">
    <source>
        <dbReference type="SAM" id="MobiDB-lite"/>
    </source>
</evidence>
<proteinExistence type="predicted"/>
<accession>A0ABD2AAE1</accession>
<feature type="non-terminal residue" evidence="2">
    <location>
        <position position="1"/>
    </location>
</feature>
<reference evidence="2 3" key="1">
    <citation type="journal article" date="2024" name="Ann. Entomol. Soc. Am.">
        <title>Genomic analyses of the southern and eastern yellowjacket wasps (Hymenoptera: Vespidae) reveal evolutionary signatures of social life.</title>
        <authorList>
            <person name="Catto M.A."/>
            <person name="Caine P.B."/>
            <person name="Orr S.E."/>
            <person name="Hunt B.G."/>
            <person name="Goodisman M.A.D."/>
        </authorList>
    </citation>
    <scope>NUCLEOTIDE SEQUENCE [LARGE SCALE GENOMIC DNA]</scope>
    <source>
        <strain evidence="2">233</strain>
        <tissue evidence="2">Head and thorax</tissue>
    </source>
</reference>
<evidence type="ECO:0000313" key="3">
    <source>
        <dbReference type="Proteomes" id="UP001607302"/>
    </source>
</evidence>
<dbReference type="EMBL" id="JAUDFV010000154">
    <property type="protein sequence ID" value="KAL2716675.1"/>
    <property type="molecule type" value="Genomic_DNA"/>
</dbReference>
<organism evidence="2 3">
    <name type="scientific">Vespula squamosa</name>
    <name type="common">Southern yellow jacket</name>
    <name type="synonym">Wasp</name>
    <dbReference type="NCBI Taxonomy" id="30214"/>
    <lineage>
        <taxon>Eukaryota</taxon>
        <taxon>Metazoa</taxon>
        <taxon>Ecdysozoa</taxon>
        <taxon>Arthropoda</taxon>
        <taxon>Hexapoda</taxon>
        <taxon>Insecta</taxon>
        <taxon>Pterygota</taxon>
        <taxon>Neoptera</taxon>
        <taxon>Endopterygota</taxon>
        <taxon>Hymenoptera</taxon>
        <taxon>Apocrita</taxon>
        <taxon>Aculeata</taxon>
        <taxon>Vespoidea</taxon>
        <taxon>Vespidae</taxon>
        <taxon>Vespinae</taxon>
        <taxon>Vespula</taxon>
    </lineage>
</organism>
<name>A0ABD2AAE1_VESSQ</name>